<dbReference type="SUPFAM" id="SSF103473">
    <property type="entry name" value="MFS general substrate transporter"/>
    <property type="match status" value="1"/>
</dbReference>
<dbReference type="PANTHER" id="PTHR23501:SF197">
    <property type="entry name" value="COMD"/>
    <property type="match status" value="1"/>
</dbReference>
<accession>A0A246WYH9</accession>
<dbReference type="Gene3D" id="1.20.1250.20">
    <property type="entry name" value="MFS general substrate transporter like domains"/>
    <property type="match status" value="1"/>
</dbReference>
<evidence type="ECO:0000256" key="5">
    <source>
        <dbReference type="ARBA" id="ARBA00022989"/>
    </source>
</evidence>
<dbReference type="PRINTS" id="PR01036">
    <property type="entry name" value="TCRTETB"/>
</dbReference>
<dbReference type="AlphaFoldDB" id="A0A246WYH9"/>
<dbReference type="CDD" id="cd17502">
    <property type="entry name" value="MFS_Azr1_MDR_like"/>
    <property type="match status" value="1"/>
</dbReference>
<dbReference type="GO" id="GO:0005886">
    <property type="term" value="C:plasma membrane"/>
    <property type="evidence" value="ECO:0007669"/>
    <property type="project" value="UniProtKB-SubCell"/>
</dbReference>
<evidence type="ECO:0000259" key="8">
    <source>
        <dbReference type="PROSITE" id="PS50850"/>
    </source>
</evidence>
<dbReference type="GO" id="GO:0022857">
    <property type="term" value="F:transmembrane transporter activity"/>
    <property type="evidence" value="ECO:0007669"/>
    <property type="project" value="InterPro"/>
</dbReference>
<evidence type="ECO:0000313" key="9">
    <source>
        <dbReference type="EMBL" id="OWY31426.1"/>
    </source>
</evidence>
<evidence type="ECO:0000256" key="3">
    <source>
        <dbReference type="ARBA" id="ARBA00022475"/>
    </source>
</evidence>
<dbReference type="FunFam" id="1.20.1720.10:FF:000004">
    <property type="entry name" value="EmrB/QacA family drug resistance transporter"/>
    <property type="match status" value="1"/>
</dbReference>
<feature type="transmembrane region" description="Helical" evidence="7">
    <location>
        <begin position="93"/>
        <end position="114"/>
    </location>
</feature>
<feature type="transmembrane region" description="Helical" evidence="7">
    <location>
        <begin position="258"/>
        <end position="282"/>
    </location>
</feature>
<feature type="transmembrane region" description="Helical" evidence="7">
    <location>
        <begin position="68"/>
        <end position="87"/>
    </location>
</feature>
<keyword evidence="6 7" id="KW-0472">Membrane</keyword>
<comment type="caution">
    <text evidence="9">The sequence shown here is derived from an EMBL/GenBank/DDBJ whole genome shotgun (WGS) entry which is preliminary data.</text>
</comment>
<dbReference type="EMBL" id="NJGU01000001">
    <property type="protein sequence ID" value="OWY31426.1"/>
    <property type="molecule type" value="Genomic_DNA"/>
</dbReference>
<feature type="transmembrane region" description="Helical" evidence="7">
    <location>
        <begin position="429"/>
        <end position="456"/>
    </location>
</feature>
<evidence type="ECO:0000313" key="10">
    <source>
        <dbReference type="Proteomes" id="UP000197596"/>
    </source>
</evidence>
<dbReference type="PANTHER" id="PTHR23501">
    <property type="entry name" value="MAJOR FACILITATOR SUPERFAMILY"/>
    <property type="match status" value="1"/>
</dbReference>
<feature type="transmembrane region" description="Helical" evidence="7">
    <location>
        <begin position="126"/>
        <end position="148"/>
    </location>
</feature>
<dbReference type="Proteomes" id="UP000197596">
    <property type="component" value="Unassembled WGS sequence"/>
</dbReference>
<dbReference type="InterPro" id="IPR020846">
    <property type="entry name" value="MFS_dom"/>
</dbReference>
<evidence type="ECO:0000256" key="7">
    <source>
        <dbReference type="SAM" id="Phobius"/>
    </source>
</evidence>
<feature type="transmembrane region" description="Helical" evidence="7">
    <location>
        <begin position="353"/>
        <end position="374"/>
    </location>
</feature>
<keyword evidence="5 7" id="KW-1133">Transmembrane helix</keyword>
<feature type="transmembrane region" description="Helical" evidence="7">
    <location>
        <begin position="192"/>
        <end position="211"/>
    </location>
</feature>
<reference evidence="9 10" key="1">
    <citation type="submission" date="2017-06" db="EMBL/GenBank/DDBJ databases">
        <title>Herbaspirillum phytohormonus sp. nov., isolated from the root nodule of Robinia pseudoacacia in lead-zinc mine.</title>
        <authorList>
            <person name="Fan M."/>
            <person name="Lin Y."/>
        </authorList>
    </citation>
    <scope>NUCLEOTIDE SEQUENCE [LARGE SCALE GENOMIC DNA]</scope>
    <source>
        <strain evidence="9 10">HZ10</strain>
    </source>
</reference>
<feature type="transmembrane region" description="Helical" evidence="7">
    <location>
        <begin position="325"/>
        <end position="347"/>
    </location>
</feature>
<feature type="transmembrane region" description="Helical" evidence="7">
    <location>
        <begin position="386"/>
        <end position="409"/>
    </location>
</feature>
<comment type="subcellular location">
    <subcellularLocation>
        <location evidence="1">Cell membrane</location>
        <topology evidence="1">Multi-pass membrane protein</topology>
    </subcellularLocation>
</comment>
<gene>
    <name evidence="9" type="ORF">CEJ42_00895</name>
</gene>
<keyword evidence="4 7" id="KW-0812">Transmembrane</keyword>
<evidence type="ECO:0000256" key="4">
    <source>
        <dbReference type="ARBA" id="ARBA00022692"/>
    </source>
</evidence>
<feature type="transmembrane region" description="Helical" evidence="7">
    <location>
        <begin position="39"/>
        <end position="56"/>
    </location>
</feature>
<organism evidence="9 10">
    <name type="scientific">Herbaspirillum robiniae</name>
    <dbReference type="NCBI Taxonomy" id="2014887"/>
    <lineage>
        <taxon>Bacteria</taxon>
        <taxon>Pseudomonadati</taxon>
        <taxon>Pseudomonadota</taxon>
        <taxon>Betaproteobacteria</taxon>
        <taxon>Burkholderiales</taxon>
        <taxon>Oxalobacteraceae</taxon>
        <taxon>Herbaspirillum</taxon>
    </lineage>
</organism>
<name>A0A246WYH9_9BURK</name>
<dbReference type="Pfam" id="PF07690">
    <property type="entry name" value="MFS_1"/>
    <property type="match status" value="1"/>
</dbReference>
<feature type="transmembrane region" description="Helical" evidence="7">
    <location>
        <begin position="294"/>
        <end position="313"/>
    </location>
</feature>
<evidence type="ECO:0000256" key="6">
    <source>
        <dbReference type="ARBA" id="ARBA00023136"/>
    </source>
</evidence>
<dbReference type="InterPro" id="IPR036259">
    <property type="entry name" value="MFS_trans_sf"/>
</dbReference>
<feature type="transmembrane region" description="Helical" evidence="7">
    <location>
        <begin position="217"/>
        <end position="238"/>
    </location>
</feature>
<sequence length="476" mass="49405">MKVLSGIVICIFLAALDQTVVIPAIPAIARDLHDSRNLSWILTAYLLASTIVAPIYGRLSDTYGRRRLLEICLVIFIAASVACGLAQSITQLIFLRALQGLGGGGLMSLAQAAIADAVTPRERGRYQGYLAGVWAVASIAGPLVGGFLADHASWQWLFWINLPLGLLALRLCRRGLPASFTARGYKTRFDTAGSLLMIATVSSLLLMLTLGGKALPWASGEMLGMGALFVAAFGLLVLQQIRKADGLFPPRLFTDRALLTGTLSSTLAAGGVFASLFVLPIFYQNMFRSGATNAGLLMIPFLVANVAGNFATGHLARKMGRMKPVVVSGTLMSIAGFLLLATAAGHLPLAATIAFSALAGVGLGCAMVGTLMSVQNAARQGDIGTATGTLLLLRSVGSMLGGAAVGAYLESQLHLPGASGAMDMHGAVMPAVSVAPAAFSVMFLGIAAAMLVALLISLKSPNVLLRSGEHPVVAMD</sequence>
<dbReference type="InterPro" id="IPR011701">
    <property type="entry name" value="MFS"/>
</dbReference>
<dbReference type="PROSITE" id="PS50850">
    <property type="entry name" value="MFS"/>
    <property type="match status" value="1"/>
</dbReference>
<keyword evidence="3" id="KW-1003">Cell membrane</keyword>
<dbReference type="Gene3D" id="1.20.1720.10">
    <property type="entry name" value="Multidrug resistance protein D"/>
    <property type="match status" value="1"/>
</dbReference>
<evidence type="ECO:0000256" key="2">
    <source>
        <dbReference type="ARBA" id="ARBA00022448"/>
    </source>
</evidence>
<protein>
    <submittedName>
        <fullName evidence="9">MFS transporter</fullName>
    </submittedName>
</protein>
<proteinExistence type="predicted"/>
<keyword evidence="2" id="KW-0813">Transport</keyword>
<evidence type="ECO:0000256" key="1">
    <source>
        <dbReference type="ARBA" id="ARBA00004651"/>
    </source>
</evidence>
<feature type="transmembrane region" description="Helical" evidence="7">
    <location>
        <begin position="154"/>
        <end position="172"/>
    </location>
</feature>
<feature type="domain" description="Major facilitator superfamily (MFS) profile" evidence="8">
    <location>
        <begin position="3"/>
        <end position="465"/>
    </location>
</feature>